<dbReference type="EMBL" id="JAPWTK010000970">
    <property type="protein sequence ID" value="KAJ8934843.1"/>
    <property type="molecule type" value="Genomic_DNA"/>
</dbReference>
<evidence type="ECO:0000313" key="1">
    <source>
        <dbReference type="EMBL" id="KAJ8934843.1"/>
    </source>
</evidence>
<dbReference type="AlphaFoldDB" id="A0AAV8X7B2"/>
<evidence type="ECO:0000313" key="2">
    <source>
        <dbReference type="Proteomes" id="UP001162162"/>
    </source>
</evidence>
<reference evidence="1" key="1">
    <citation type="journal article" date="2023" name="Insect Mol. Biol.">
        <title>Genome sequencing provides insights into the evolution of gene families encoding plant cell wall-degrading enzymes in longhorned beetles.</title>
        <authorList>
            <person name="Shin N.R."/>
            <person name="Okamura Y."/>
            <person name="Kirsch R."/>
            <person name="Pauchet Y."/>
        </authorList>
    </citation>
    <scope>NUCLEOTIDE SEQUENCE</scope>
    <source>
        <strain evidence="1">AMC_N1</strain>
    </source>
</reference>
<dbReference type="Proteomes" id="UP001162162">
    <property type="component" value="Unassembled WGS sequence"/>
</dbReference>
<proteinExistence type="predicted"/>
<keyword evidence="2" id="KW-1185">Reference proteome</keyword>
<sequence length="121" mass="14366">MSSRRLARQYDTSKSTVSLTLKRNGLKYRKRRKCPKYTQGQGKGKGLLRIPRCCRQLRRVYFADGKSIILDDEKYFTWEDSSYLSSLGEKYLTNQTNRILKYILLDEVTKNYNFYGKRAEK</sequence>
<organism evidence="1 2">
    <name type="scientific">Aromia moschata</name>
    <dbReference type="NCBI Taxonomy" id="1265417"/>
    <lineage>
        <taxon>Eukaryota</taxon>
        <taxon>Metazoa</taxon>
        <taxon>Ecdysozoa</taxon>
        <taxon>Arthropoda</taxon>
        <taxon>Hexapoda</taxon>
        <taxon>Insecta</taxon>
        <taxon>Pterygota</taxon>
        <taxon>Neoptera</taxon>
        <taxon>Endopterygota</taxon>
        <taxon>Coleoptera</taxon>
        <taxon>Polyphaga</taxon>
        <taxon>Cucujiformia</taxon>
        <taxon>Chrysomeloidea</taxon>
        <taxon>Cerambycidae</taxon>
        <taxon>Cerambycinae</taxon>
        <taxon>Callichromatini</taxon>
        <taxon>Aromia</taxon>
    </lineage>
</organism>
<comment type="caution">
    <text evidence="1">The sequence shown here is derived from an EMBL/GenBank/DDBJ whole genome shotgun (WGS) entry which is preliminary data.</text>
</comment>
<gene>
    <name evidence="1" type="ORF">NQ318_016179</name>
</gene>
<name>A0AAV8X7B2_9CUCU</name>
<protein>
    <submittedName>
        <fullName evidence="1">Uncharacterized protein</fullName>
    </submittedName>
</protein>
<dbReference type="Gene3D" id="1.10.10.60">
    <property type="entry name" value="Homeodomain-like"/>
    <property type="match status" value="1"/>
</dbReference>
<accession>A0AAV8X7B2</accession>